<evidence type="ECO:0000313" key="11">
    <source>
        <dbReference type="Proteomes" id="UP000050417"/>
    </source>
</evidence>
<evidence type="ECO:0000259" key="8">
    <source>
        <dbReference type="Pfam" id="PF02687"/>
    </source>
</evidence>
<reference evidence="10 11" key="1">
    <citation type="submission" date="2015-07" db="EMBL/GenBank/DDBJ databases">
        <title>Genome sequence of Ornatilinea apprima DSM 23815.</title>
        <authorList>
            <person name="Hemp J."/>
            <person name="Ward L.M."/>
            <person name="Pace L.A."/>
            <person name="Fischer W.W."/>
        </authorList>
    </citation>
    <scope>NUCLEOTIDE SEQUENCE [LARGE SCALE GENOMIC DNA]</scope>
    <source>
        <strain evidence="10 11">P3M-1</strain>
    </source>
</reference>
<feature type="transmembrane region" description="Helical" evidence="7">
    <location>
        <begin position="316"/>
        <end position="345"/>
    </location>
</feature>
<feature type="domain" description="MacB-like periplasmic core" evidence="9">
    <location>
        <begin position="23"/>
        <end position="244"/>
    </location>
</feature>
<dbReference type="Pfam" id="PF12704">
    <property type="entry name" value="MacB_PCD"/>
    <property type="match status" value="1"/>
</dbReference>
<organism evidence="10 11">
    <name type="scientific">Ornatilinea apprima</name>
    <dbReference type="NCBI Taxonomy" id="1134406"/>
    <lineage>
        <taxon>Bacteria</taxon>
        <taxon>Bacillati</taxon>
        <taxon>Chloroflexota</taxon>
        <taxon>Anaerolineae</taxon>
        <taxon>Anaerolineales</taxon>
        <taxon>Anaerolineaceae</taxon>
        <taxon>Ornatilinea</taxon>
    </lineage>
</organism>
<evidence type="ECO:0000256" key="7">
    <source>
        <dbReference type="SAM" id="Phobius"/>
    </source>
</evidence>
<evidence type="ECO:0000256" key="1">
    <source>
        <dbReference type="ARBA" id="ARBA00004651"/>
    </source>
</evidence>
<protein>
    <recommendedName>
        <fullName evidence="12">ABC transporter permease</fullName>
    </recommendedName>
</protein>
<dbReference type="GO" id="GO:0044874">
    <property type="term" value="P:lipoprotein localization to outer membrane"/>
    <property type="evidence" value="ECO:0007669"/>
    <property type="project" value="TreeGrafter"/>
</dbReference>
<dbReference type="AlphaFoldDB" id="A0A0P6XPW1"/>
<evidence type="ECO:0008006" key="12">
    <source>
        <dbReference type="Google" id="ProtNLM"/>
    </source>
</evidence>
<keyword evidence="5 7" id="KW-1133">Transmembrane helix</keyword>
<dbReference type="InterPro" id="IPR051447">
    <property type="entry name" value="Lipoprotein-release_system"/>
</dbReference>
<evidence type="ECO:0000313" key="10">
    <source>
        <dbReference type="EMBL" id="KPL77294.1"/>
    </source>
</evidence>
<comment type="similarity">
    <text evidence="2">Belongs to the ABC-4 integral membrane protein family. LolC/E subfamily.</text>
</comment>
<dbReference type="EMBL" id="LGCL01000023">
    <property type="protein sequence ID" value="KPL77294.1"/>
    <property type="molecule type" value="Genomic_DNA"/>
</dbReference>
<proteinExistence type="inferred from homology"/>
<dbReference type="Proteomes" id="UP000050417">
    <property type="component" value="Unassembled WGS sequence"/>
</dbReference>
<gene>
    <name evidence="10" type="ORF">ADN00_09170</name>
</gene>
<dbReference type="Pfam" id="PF02687">
    <property type="entry name" value="FtsX"/>
    <property type="match status" value="1"/>
</dbReference>
<accession>A0A0P6XPW1</accession>
<keyword evidence="4 7" id="KW-0812">Transmembrane</keyword>
<sequence length="409" mass="44115">MRFTMIQLIKMAYRDLGRNRRRSFFSALALGIGLALLLLMAAVMQGEMRSSMDMSIKLQSGHLQVRSINYNPDKNSLAWQDLVENPEQVAAQIATLAPVKAATPRLIASGIVSVSDETAGVTIMGIDPASEASAPYRDSLVGGEYLTADDRGGVLMGKKLADVLGLKVGDTINLMANTSNGDVEEQNFTVRGLYATGSPYYDQTTLLLPLSKAQAITQTENRASHIFVLLTDRDMTEPVVAALQSDQLEVVTWRTMNAMITQIEQMSSGFMVLIYLIVLGITATVIVNTLVMAVFERTREIGILAAIGMRGSRIMAMFFAESTLLAVGGILIGMVLGGIMVAYATYVGFYIGDFGIEGLLIGDRIYAYLTVTDAVSLVITAFVVSLLAALYPALLASRMEPVVALHTGE</sequence>
<keyword evidence="3" id="KW-1003">Cell membrane</keyword>
<evidence type="ECO:0000256" key="4">
    <source>
        <dbReference type="ARBA" id="ARBA00022692"/>
    </source>
</evidence>
<evidence type="ECO:0000256" key="2">
    <source>
        <dbReference type="ARBA" id="ARBA00005236"/>
    </source>
</evidence>
<feature type="transmembrane region" description="Helical" evidence="7">
    <location>
        <begin position="365"/>
        <end position="391"/>
    </location>
</feature>
<evidence type="ECO:0000256" key="3">
    <source>
        <dbReference type="ARBA" id="ARBA00022475"/>
    </source>
</evidence>
<dbReference type="STRING" id="1134406.ADN00_09170"/>
<dbReference type="InterPro" id="IPR003838">
    <property type="entry name" value="ABC3_permease_C"/>
</dbReference>
<dbReference type="GO" id="GO:0098797">
    <property type="term" value="C:plasma membrane protein complex"/>
    <property type="evidence" value="ECO:0007669"/>
    <property type="project" value="TreeGrafter"/>
</dbReference>
<dbReference type="PANTHER" id="PTHR30489">
    <property type="entry name" value="LIPOPROTEIN-RELEASING SYSTEM TRANSMEMBRANE PROTEIN LOLE"/>
    <property type="match status" value="1"/>
</dbReference>
<dbReference type="PANTHER" id="PTHR30489:SF0">
    <property type="entry name" value="LIPOPROTEIN-RELEASING SYSTEM TRANSMEMBRANE PROTEIN LOLE"/>
    <property type="match status" value="1"/>
</dbReference>
<evidence type="ECO:0000256" key="5">
    <source>
        <dbReference type="ARBA" id="ARBA00022989"/>
    </source>
</evidence>
<dbReference type="InterPro" id="IPR025857">
    <property type="entry name" value="MacB_PCD"/>
</dbReference>
<feature type="domain" description="ABC3 transporter permease C-terminal" evidence="8">
    <location>
        <begin position="273"/>
        <end position="401"/>
    </location>
</feature>
<feature type="transmembrane region" description="Helical" evidence="7">
    <location>
        <begin position="270"/>
        <end position="295"/>
    </location>
</feature>
<evidence type="ECO:0000259" key="9">
    <source>
        <dbReference type="Pfam" id="PF12704"/>
    </source>
</evidence>
<comment type="caution">
    <text evidence="10">The sequence shown here is derived from an EMBL/GenBank/DDBJ whole genome shotgun (WGS) entry which is preliminary data.</text>
</comment>
<keyword evidence="6 7" id="KW-0472">Membrane</keyword>
<name>A0A0P6XPW1_9CHLR</name>
<keyword evidence="11" id="KW-1185">Reference proteome</keyword>
<comment type="subcellular location">
    <subcellularLocation>
        <location evidence="1">Cell membrane</location>
        <topology evidence="1">Multi-pass membrane protein</topology>
    </subcellularLocation>
</comment>
<evidence type="ECO:0000256" key="6">
    <source>
        <dbReference type="ARBA" id="ARBA00023136"/>
    </source>
</evidence>